<name>A0A9D4QJU3_DREPO</name>
<comment type="caution">
    <text evidence="2">The sequence shown here is derived from an EMBL/GenBank/DDBJ whole genome shotgun (WGS) entry which is preliminary data.</text>
</comment>
<keyword evidence="3" id="KW-1185">Reference proteome</keyword>
<evidence type="ECO:0000313" key="1">
    <source>
        <dbReference type="EMBL" id="KAH3834038.1"/>
    </source>
</evidence>
<reference evidence="2" key="2">
    <citation type="submission" date="2020-11" db="EMBL/GenBank/DDBJ databases">
        <authorList>
            <person name="McCartney M.A."/>
            <person name="Auch B."/>
            <person name="Kono T."/>
            <person name="Mallez S."/>
            <person name="Becker A."/>
            <person name="Gohl D.M."/>
            <person name="Silverstein K.A.T."/>
            <person name="Koren S."/>
            <person name="Bechman K.B."/>
            <person name="Herman A."/>
            <person name="Abrahante J.E."/>
            <person name="Garbe J."/>
        </authorList>
    </citation>
    <scope>NUCLEOTIDE SEQUENCE</scope>
    <source>
        <strain evidence="2">Duluth1</strain>
        <tissue evidence="2">Whole animal</tissue>
    </source>
</reference>
<evidence type="ECO:0000313" key="2">
    <source>
        <dbReference type="EMBL" id="KAH3834133.1"/>
    </source>
</evidence>
<gene>
    <name evidence="1" type="ORF">DPMN_107356</name>
    <name evidence="2" type="ORF">DPMN_107452</name>
</gene>
<dbReference type="AlphaFoldDB" id="A0A9D4QJU3"/>
<sequence>MLGLFGSPVAFRKSFAPGELTKVSFIVAGQLPGYWVANTVLNPMTRCNVTTHHACVVVTC</sequence>
<dbReference type="EMBL" id="JAIWYP010000004">
    <property type="protein sequence ID" value="KAH3834038.1"/>
    <property type="molecule type" value="Genomic_DNA"/>
</dbReference>
<protein>
    <submittedName>
        <fullName evidence="2">Uncharacterized protein</fullName>
    </submittedName>
</protein>
<organism evidence="2 3">
    <name type="scientific">Dreissena polymorpha</name>
    <name type="common">Zebra mussel</name>
    <name type="synonym">Mytilus polymorpha</name>
    <dbReference type="NCBI Taxonomy" id="45954"/>
    <lineage>
        <taxon>Eukaryota</taxon>
        <taxon>Metazoa</taxon>
        <taxon>Spiralia</taxon>
        <taxon>Lophotrochozoa</taxon>
        <taxon>Mollusca</taxon>
        <taxon>Bivalvia</taxon>
        <taxon>Autobranchia</taxon>
        <taxon>Heteroconchia</taxon>
        <taxon>Euheterodonta</taxon>
        <taxon>Imparidentia</taxon>
        <taxon>Neoheterodontei</taxon>
        <taxon>Myida</taxon>
        <taxon>Dreissenoidea</taxon>
        <taxon>Dreissenidae</taxon>
        <taxon>Dreissena</taxon>
    </lineage>
</organism>
<reference evidence="2" key="1">
    <citation type="journal article" date="2019" name="bioRxiv">
        <title>The Genome of the Zebra Mussel, Dreissena polymorpha: A Resource for Invasive Species Research.</title>
        <authorList>
            <person name="McCartney M.A."/>
            <person name="Auch B."/>
            <person name="Kono T."/>
            <person name="Mallez S."/>
            <person name="Zhang Y."/>
            <person name="Obille A."/>
            <person name="Becker A."/>
            <person name="Abrahante J.E."/>
            <person name="Garbe J."/>
            <person name="Badalamenti J.P."/>
            <person name="Herman A."/>
            <person name="Mangelson H."/>
            <person name="Liachko I."/>
            <person name="Sullivan S."/>
            <person name="Sone E.D."/>
            <person name="Koren S."/>
            <person name="Silverstein K.A.T."/>
            <person name="Beckman K.B."/>
            <person name="Gohl D.M."/>
        </authorList>
    </citation>
    <scope>NUCLEOTIDE SEQUENCE</scope>
    <source>
        <strain evidence="2">Duluth1</strain>
        <tissue evidence="2">Whole animal</tissue>
    </source>
</reference>
<proteinExistence type="predicted"/>
<evidence type="ECO:0000313" key="3">
    <source>
        <dbReference type="Proteomes" id="UP000828390"/>
    </source>
</evidence>
<accession>A0A9D4QJU3</accession>
<dbReference type="EMBL" id="JAIWYP010000004">
    <property type="protein sequence ID" value="KAH3834133.1"/>
    <property type="molecule type" value="Genomic_DNA"/>
</dbReference>
<dbReference type="Proteomes" id="UP000828390">
    <property type="component" value="Unassembled WGS sequence"/>
</dbReference>